<evidence type="ECO:0008006" key="4">
    <source>
        <dbReference type="Google" id="ProtNLM"/>
    </source>
</evidence>
<name>A0A385UD12_9CAUD</name>
<protein>
    <recommendedName>
        <fullName evidence="4">Terminase small subunit</fullName>
    </recommendedName>
</protein>
<gene>
    <name evidence="2" type="primary">2</name>
    <name evidence="2" type="ORF">JUICEBOX_2</name>
</gene>
<feature type="region of interest" description="Disordered" evidence="1">
    <location>
        <begin position="1"/>
        <end position="40"/>
    </location>
</feature>
<evidence type="ECO:0000256" key="1">
    <source>
        <dbReference type="SAM" id="MobiDB-lite"/>
    </source>
</evidence>
<dbReference type="EMBL" id="MH727550">
    <property type="protein sequence ID" value="AYB69431.1"/>
    <property type="molecule type" value="Genomic_DNA"/>
</dbReference>
<accession>A0A385UD12</accession>
<dbReference type="RefSeq" id="YP_009812771.1">
    <property type="nucleotide sequence ID" value="NC_048070.1"/>
</dbReference>
<dbReference type="Proteomes" id="UP000281572">
    <property type="component" value="Segment"/>
</dbReference>
<evidence type="ECO:0000313" key="3">
    <source>
        <dbReference type="Proteomes" id="UP000281572"/>
    </source>
</evidence>
<proteinExistence type="predicted"/>
<dbReference type="KEGG" id="vg:55003843"/>
<sequence>MPGPIPKRSDQRRRRNKDDGPTPLRAAGSGAVKPPAEDRSWHPAAKRWFRALKHSGQSVFYEPSDWAYAQLAADLLTEEMAMEKPRAATIGLVLSMMDNLMTSEGSRRRIRVELQRPGLDDADGAATVSMLEKYKNDLAG</sequence>
<reference evidence="3" key="1">
    <citation type="submission" date="2018-08" db="EMBL/GenBank/DDBJ databases">
        <authorList>
            <person name="Pathak A."/>
            <person name="Staton O.A."/>
            <person name="Aldaher A.R."/>
            <person name="Baird K.M."/>
            <person name="Borah A."/>
            <person name="Haggard G.E."/>
            <person name="Meesala S."/>
            <person name="Nealy S.L."/>
            <person name="Ramdas R."/>
            <person name="Rocha M."/>
            <person name="Sristi D."/>
            <person name="Thukral S."/>
            <person name="Walls C.E."/>
            <person name="Waqas M."/>
            <person name="Williams M.R."/>
            <person name="Winters A.K."/>
            <person name="Sahawneh K.J."/>
            <person name="Monti D.L."/>
            <person name="Garlena R.A."/>
            <person name="Russell D.A."/>
            <person name="Pope W.H."/>
            <person name="Jacobs-Sera D."/>
            <person name="Hatfull G.F."/>
        </authorList>
    </citation>
    <scope>NUCLEOTIDE SEQUENCE [LARGE SCALE GENOMIC DNA]</scope>
</reference>
<keyword evidence="3" id="KW-1185">Reference proteome</keyword>
<evidence type="ECO:0000313" key="2">
    <source>
        <dbReference type="EMBL" id="AYB69431.1"/>
    </source>
</evidence>
<dbReference type="GeneID" id="55003843"/>
<organism evidence="2 3">
    <name type="scientific">Corynebacterium phage Juicebox</name>
    <dbReference type="NCBI Taxonomy" id="2301600"/>
    <lineage>
        <taxon>Viruses</taxon>
        <taxon>Duplodnaviria</taxon>
        <taxon>Heunggongvirae</taxon>
        <taxon>Uroviricota</taxon>
        <taxon>Caudoviricetes</taxon>
        <taxon>Juiceboxvirus</taxon>
        <taxon>Juiceboxvirus juicebox</taxon>
    </lineage>
</organism>
<dbReference type="InterPro" id="IPR057972">
    <property type="entry name" value="Terminase_7"/>
</dbReference>
<dbReference type="Pfam" id="PF25673">
    <property type="entry name" value="Terminase_7"/>
    <property type="match status" value="1"/>
</dbReference>